<accession>A0AA36AT90</accession>
<dbReference type="EMBL" id="OX597817">
    <property type="protein sequence ID" value="CAI9721906.1"/>
    <property type="molecule type" value="Genomic_DNA"/>
</dbReference>
<sequence>MNCISYGDISRKVDIHTKCITKLHLVNEILSRCQLLVTGSADAAGLVAGLEEGGEEEELPAVSYTAANAKPGCCHLH</sequence>
<dbReference type="Proteomes" id="UP001162480">
    <property type="component" value="Chromosome 4"/>
</dbReference>
<evidence type="ECO:0000313" key="1">
    <source>
        <dbReference type="EMBL" id="CAI9721906.1"/>
    </source>
</evidence>
<protein>
    <submittedName>
        <fullName evidence="1">Uncharacterized protein</fullName>
    </submittedName>
</protein>
<name>A0AA36AT90_OCTVU</name>
<dbReference type="AlphaFoldDB" id="A0AA36AT90"/>
<organism evidence="1 2">
    <name type="scientific">Octopus vulgaris</name>
    <name type="common">Common octopus</name>
    <dbReference type="NCBI Taxonomy" id="6645"/>
    <lineage>
        <taxon>Eukaryota</taxon>
        <taxon>Metazoa</taxon>
        <taxon>Spiralia</taxon>
        <taxon>Lophotrochozoa</taxon>
        <taxon>Mollusca</taxon>
        <taxon>Cephalopoda</taxon>
        <taxon>Coleoidea</taxon>
        <taxon>Octopodiformes</taxon>
        <taxon>Octopoda</taxon>
        <taxon>Incirrata</taxon>
        <taxon>Octopodidae</taxon>
        <taxon>Octopus</taxon>
    </lineage>
</organism>
<evidence type="ECO:0000313" key="2">
    <source>
        <dbReference type="Proteomes" id="UP001162480"/>
    </source>
</evidence>
<keyword evidence="2" id="KW-1185">Reference proteome</keyword>
<proteinExistence type="predicted"/>
<gene>
    <name evidence="1" type="ORF">OCTVUL_1B024121</name>
</gene>
<reference evidence="1" key="1">
    <citation type="submission" date="2023-08" db="EMBL/GenBank/DDBJ databases">
        <authorList>
            <person name="Alioto T."/>
            <person name="Alioto T."/>
            <person name="Gomez Garrido J."/>
        </authorList>
    </citation>
    <scope>NUCLEOTIDE SEQUENCE</scope>
</reference>